<organism evidence="1">
    <name type="scientific">bioreactor metagenome</name>
    <dbReference type="NCBI Taxonomy" id="1076179"/>
    <lineage>
        <taxon>unclassified sequences</taxon>
        <taxon>metagenomes</taxon>
        <taxon>ecological metagenomes</taxon>
    </lineage>
</organism>
<dbReference type="AlphaFoldDB" id="A0A644ZSG1"/>
<accession>A0A644ZSG1</accession>
<dbReference type="EMBL" id="VSSQ01010245">
    <property type="protein sequence ID" value="MPM43815.1"/>
    <property type="molecule type" value="Genomic_DNA"/>
</dbReference>
<gene>
    <name evidence="1" type="ORF">SDC9_90492</name>
</gene>
<protein>
    <submittedName>
        <fullName evidence="1">Uncharacterized protein</fullName>
    </submittedName>
</protein>
<comment type="caution">
    <text evidence="1">The sequence shown here is derived from an EMBL/GenBank/DDBJ whole genome shotgun (WGS) entry which is preliminary data.</text>
</comment>
<sequence length="101" mass="10929">MGGTRLEILGDPVFECLGLAHVDHFAGPIHHNIDAGPGRQGVRFFSQFVKGHGALLASISKPRTLAFVPSANRSSGQYIIRRRLPCKGPEKSGLSVFLDFT</sequence>
<evidence type="ECO:0000313" key="1">
    <source>
        <dbReference type="EMBL" id="MPM43815.1"/>
    </source>
</evidence>
<proteinExistence type="predicted"/>
<name>A0A644ZSG1_9ZZZZ</name>
<reference evidence="1" key="1">
    <citation type="submission" date="2019-08" db="EMBL/GenBank/DDBJ databases">
        <authorList>
            <person name="Kucharzyk K."/>
            <person name="Murdoch R.W."/>
            <person name="Higgins S."/>
            <person name="Loffler F."/>
        </authorList>
    </citation>
    <scope>NUCLEOTIDE SEQUENCE</scope>
</reference>